<sequence>MTETSPAGTRTADVALAGQSVLGVVWTLAGRLGVVARTPAELVAALAADPRRRTLTLSGADAAREPLAVCELVEWLAELGTVRLRVTARPGSPAHTRLAAVRRGTLELAPEPPATPETAGGPTGGPRRPDAAPGHPSRPGCAGGHTFRLGRLDDPFAVCAADPLAVTAAYAADEDDHGGLRPAWLRAGQALCAEPDPARRALVLLAALSDAADPRLRPALAAQAATAPWRVVWNRVQGDIRPPWPGPVGALATAAGRLLAADPAGRLHAVHPEDGTPAGRPWDTGRRIRALAPLADGRVLRLDDRGRLATGHLDGLIGIDRPSGADHSDPLTDAVAAVLTAHPGSALTAAAGTLVVGDRVGSLHAFEATGLHQTAAHRGRVTAASALAAPGGRSGVTVYSGGADGTVRAWRPGRGATATPLLRRDCPVAAVHAARTGTGTVLAAAWTDGLVRLHRPGGAGPLDFRPGPPVRAVAVTGAGTLVIGMDEALLCLAPAA</sequence>
<evidence type="ECO:0000313" key="2">
    <source>
        <dbReference type="EMBL" id="MCK8678657.1"/>
    </source>
</evidence>
<comment type="caution">
    <text evidence="2">The sequence shown here is derived from an EMBL/GenBank/DDBJ whole genome shotgun (WGS) entry which is preliminary data.</text>
</comment>
<reference evidence="2 3" key="1">
    <citation type="submission" date="2022-04" db="EMBL/GenBank/DDBJ databases">
        <title>Streptomyces sp. nov. LCR6-01 isolated from Lichen of Dirinaria sp.</title>
        <authorList>
            <person name="Kanchanasin P."/>
            <person name="Tanasupawat S."/>
            <person name="Phongsopitanun W."/>
        </authorList>
    </citation>
    <scope>NUCLEOTIDE SEQUENCE [LARGE SCALE GENOMIC DNA]</scope>
    <source>
        <strain evidence="2 3">LCR6-01</strain>
    </source>
</reference>
<evidence type="ECO:0008006" key="4">
    <source>
        <dbReference type="Google" id="ProtNLM"/>
    </source>
</evidence>
<proteinExistence type="predicted"/>
<gene>
    <name evidence="2" type="ORF">M1O15_14925</name>
</gene>
<feature type="region of interest" description="Disordered" evidence="1">
    <location>
        <begin position="103"/>
        <end position="142"/>
    </location>
</feature>
<dbReference type="RefSeq" id="WP_248634310.1">
    <property type="nucleotide sequence ID" value="NZ_JALPTH010000013.1"/>
</dbReference>
<organism evidence="2 3">
    <name type="scientific">Streptomyces lichenis</name>
    <dbReference type="NCBI Taxonomy" id="2306967"/>
    <lineage>
        <taxon>Bacteria</taxon>
        <taxon>Bacillati</taxon>
        <taxon>Actinomycetota</taxon>
        <taxon>Actinomycetes</taxon>
        <taxon>Kitasatosporales</taxon>
        <taxon>Streptomycetaceae</taxon>
        <taxon>Streptomyces</taxon>
    </lineage>
</organism>
<dbReference type="Proteomes" id="UP001522868">
    <property type="component" value="Unassembled WGS sequence"/>
</dbReference>
<dbReference type="InterPro" id="IPR015943">
    <property type="entry name" value="WD40/YVTN_repeat-like_dom_sf"/>
</dbReference>
<protein>
    <recommendedName>
        <fullName evidence="4">WD40 repeat domain-containing protein</fullName>
    </recommendedName>
</protein>
<dbReference type="Gene3D" id="2.130.10.10">
    <property type="entry name" value="YVTN repeat-like/Quinoprotein amine dehydrogenase"/>
    <property type="match status" value="1"/>
</dbReference>
<dbReference type="InterPro" id="IPR011047">
    <property type="entry name" value="Quinoprotein_ADH-like_sf"/>
</dbReference>
<name>A0ABT0IBF5_9ACTN</name>
<evidence type="ECO:0000256" key="1">
    <source>
        <dbReference type="SAM" id="MobiDB-lite"/>
    </source>
</evidence>
<dbReference type="EMBL" id="JALPTH010000013">
    <property type="protein sequence ID" value="MCK8678657.1"/>
    <property type="molecule type" value="Genomic_DNA"/>
</dbReference>
<evidence type="ECO:0000313" key="3">
    <source>
        <dbReference type="Proteomes" id="UP001522868"/>
    </source>
</evidence>
<dbReference type="SUPFAM" id="SSF50998">
    <property type="entry name" value="Quinoprotein alcohol dehydrogenase-like"/>
    <property type="match status" value="1"/>
</dbReference>
<accession>A0ABT0IBF5</accession>
<keyword evidence="3" id="KW-1185">Reference proteome</keyword>